<protein>
    <recommendedName>
        <fullName evidence="1">HAT C-terminal dimerisation domain-containing protein</fullName>
    </recommendedName>
</protein>
<dbReference type="PANTHER" id="PTHR23272:SF184">
    <property type="entry name" value="OS03G0311250 PROTEIN"/>
    <property type="match status" value="1"/>
</dbReference>
<accession>A0A9Q3PSG0</accession>
<name>A0A9Q3PSG0_9BASI</name>
<feature type="domain" description="HAT C-terminal dimerisation" evidence="1">
    <location>
        <begin position="231"/>
        <end position="281"/>
    </location>
</feature>
<proteinExistence type="predicted"/>
<dbReference type="PANTHER" id="PTHR23272">
    <property type="entry name" value="BED FINGER-RELATED"/>
    <property type="match status" value="1"/>
</dbReference>
<sequence>MSTISLKHPNKKQSTLTAQAKKHKTISQAIEKSDIHHDIRLDVILEKNWTFFQQILEFLKVVATATDEVQGDSYPSLGLVMPWYQLLRETCQKTKIKVSRESQLFDAADQAYSKLKSYYNIRSNSCAMCLILDPLSKLTWFNQHDSLQEDEINSDSNPIRYKDESLRHLKEVYVEYSSEYAINFSQDPQVSETVSSNMKKLHLFEERMSKRKNKTNEILEYLQTDSPNYSICILELWKSHKNRFPILSKIARDYLGIPATLAPSERVFSEAGNLITNKCTSLS</sequence>
<dbReference type="InterPro" id="IPR012337">
    <property type="entry name" value="RNaseH-like_sf"/>
</dbReference>
<dbReference type="Pfam" id="PF05699">
    <property type="entry name" value="Dimer_Tnp_hAT"/>
    <property type="match status" value="1"/>
</dbReference>
<evidence type="ECO:0000259" key="1">
    <source>
        <dbReference type="Pfam" id="PF05699"/>
    </source>
</evidence>
<comment type="caution">
    <text evidence="2">The sequence shown here is derived from an EMBL/GenBank/DDBJ whole genome shotgun (WGS) entry which is preliminary data.</text>
</comment>
<dbReference type="AlphaFoldDB" id="A0A9Q3PSG0"/>
<evidence type="ECO:0000313" key="3">
    <source>
        <dbReference type="Proteomes" id="UP000765509"/>
    </source>
</evidence>
<dbReference type="OrthoDB" id="2506934at2759"/>
<dbReference type="InterPro" id="IPR008906">
    <property type="entry name" value="HATC_C_dom"/>
</dbReference>
<dbReference type="EMBL" id="AVOT02088563">
    <property type="protein sequence ID" value="MBW0571655.1"/>
    <property type="molecule type" value="Genomic_DNA"/>
</dbReference>
<feature type="non-terminal residue" evidence="2">
    <location>
        <position position="1"/>
    </location>
</feature>
<dbReference type="Proteomes" id="UP000765509">
    <property type="component" value="Unassembled WGS sequence"/>
</dbReference>
<evidence type="ECO:0000313" key="2">
    <source>
        <dbReference type="EMBL" id="MBW0571655.1"/>
    </source>
</evidence>
<keyword evidence="3" id="KW-1185">Reference proteome</keyword>
<dbReference type="GO" id="GO:0046983">
    <property type="term" value="F:protein dimerization activity"/>
    <property type="evidence" value="ECO:0007669"/>
    <property type="project" value="InterPro"/>
</dbReference>
<dbReference type="SUPFAM" id="SSF53098">
    <property type="entry name" value="Ribonuclease H-like"/>
    <property type="match status" value="1"/>
</dbReference>
<reference evidence="2" key="1">
    <citation type="submission" date="2021-03" db="EMBL/GenBank/DDBJ databases">
        <title>Draft genome sequence of rust myrtle Austropuccinia psidii MF-1, a brazilian biotype.</title>
        <authorList>
            <person name="Quecine M.C."/>
            <person name="Pachon D.M.R."/>
            <person name="Bonatelli M.L."/>
            <person name="Correr F.H."/>
            <person name="Franceschini L.M."/>
            <person name="Leite T.F."/>
            <person name="Margarido G.R.A."/>
            <person name="Almeida C.A."/>
            <person name="Ferrarezi J.A."/>
            <person name="Labate C.A."/>
        </authorList>
    </citation>
    <scope>NUCLEOTIDE SEQUENCE</scope>
    <source>
        <strain evidence="2">MF-1</strain>
    </source>
</reference>
<gene>
    <name evidence="2" type="ORF">O181_111370</name>
</gene>
<organism evidence="2 3">
    <name type="scientific">Austropuccinia psidii MF-1</name>
    <dbReference type="NCBI Taxonomy" id="1389203"/>
    <lineage>
        <taxon>Eukaryota</taxon>
        <taxon>Fungi</taxon>
        <taxon>Dikarya</taxon>
        <taxon>Basidiomycota</taxon>
        <taxon>Pucciniomycotina</taxon>
        <taxon>Pucciniomycetes</taxon>
        <taxon>Pucciniales</taxon>
        <taxon>Sphaerophragmiaceae</taxon>
        <taxon>Austropuccinia</taxon>
    </lineage>
</organism>